<evidence type="ECO:0000256" key="4">
    <source>
        <dbReference type="ARBA" id="ARBA00023136"/>
    </source>
</evidence>
<feature type="transmembrane region" description="Helical" evidence="6">
    <location>
        <begin position="292"/>
        <end position="316"/>
    </location>
</feature>
<comment type="caution">
    <text evidence="7">The sequence shown here is derived from an EMBL/GenBank/DDBJ whole genome shotgun (WGS) entry which is preliminary data.</text>
</comment>
<feature type="transmembrane region" description="Helical" evidence="6">
    <location>
        <begin position="362"/>
        <end position="381"/>
    </location>
</feature>
<feature type="region of interest" description="Disordered" evidence="5">
    <location>
        <begin position="182"/>
        <end position="223"/>
    </location>
</feature>
<evidence type="ECO:0000256" key="5">
    <source>
        <dbReference type="SAM" id="MobiDB-lite"/>
    </source>
</evidence>
<dbReference type="AlphaFoldDB" id="A0AAW2I144"/>
<name>A0AAW2I144_9NEOP</name>
<dbReference type="GO" id="GO:0005886">
    <property type="term" value="C:plasma membrane"/>
    <property type="evidence" value="ECO:0007669"/>
    <property type="project" value="TreeGrafter"/>
</dbReference>
<evidence type="ECO:0000256" key="3">
    <source>
        <dbReference type="ARBA" id="ARBA00022989"/>
    </source>
</evidence>
<organism evidence="7">
    <name type="scientific">Menopon gallinae</name>
    <name type="common">poultry shaft louse</name>
    <dbReference type="NCBI Taxonomy" id="328185"/>
    <lineage>
        <taxon>Eukaryota</taxon>
        <taxon>Metazoa</taxon>
        <taxon>Ecdysozoa</taxon>
        <taxon>Arthropoda</taxon>
        <taxon>Hexapoda</taxon>
        <taxon>Insecta</taxon>
        <taxon>Pterygota</taxon>
        <taxon>Neoptera</taxon>
        <taxon>Paraneoptera</taxon>
        <taxon>Psocodea</taxon>
        <taxon>Troctomorpha</taxon>
        <taxon>Phthiraptera</taxon>
        <taxon>Amblycera</taxon>
        <taxon>Menoponidae</taxon>
        <taxon>Menopon</taxon>
    </lineage>
</organism>
<proteinExistence type="predicted"/>
<comment type="subcellular location">
    <subcellularLocation>
        <location evidence="1">Membrane</location>
        <topology evidence="1">Multi-pass membrane protein</topology>
    </subcellularLocation>
</comment>
<accession>A0AAW2I144</accession>
<evidence type="ECO:0000256" key="6">
    <source>
        <dbReference type="SAM" id="Phobius"/>
    </source>
</evidence>
<feature type="compositionally biased region" description="Polar residues" evidence="5">
    <location>
        <begin position="182"/>
        <end position="191"/>
    </location>
</feature>
<feature type="transmembrane region" description="Helical" evidence="6">
    <location>
        <begin position="49"/>
        <end position="72"/>
    </location>
</feature>
<evidence type="ECO:0000256" key="1">
    <source>
        <dbReference type="ARBA" id="ARBA00004141"/>
    </source>
</evidence>
<feature type="transmembrane region" description="Helical" evidence="6">
    <location>
        <begin position="262"/>
        <end position="285"/>
    </location>
</feature>
<sequence length="407" mass="44499">MGAEGEDNHKLVAAKVSALLAIGVLSFVCGILPHYLFRTCRNRFPASSVHKVTSGVICFSGGTLLGVTFLHLMPEVREKIARIREKGTGLAFPESLPLSDIIAMSGFFGVYVLDELMHLCVEWYSLRVRKDPKNPKDVLQEKSTKICSQLPHEVSAFSLDKHENSKHQVSISRRSNRHANPVTSCICQSPKANPGDVMEERVSATSSQASLPTEKDPEGGRPRTKLQTMPHISGIITIAALSFHDVFEGMAVGVERELSSILFLYLSIASHKYAIAFCIGMDLVLTGFRLKMIVLSMMTFSVVSPIGVVLGMMVVSQGSAEVYDLDPPISVVLQGLAGGTLIYVVCFEVLQREGTDTHTKGIQNVVFVIVGFLVTLGFKHYCSVFESEFTPRRDNCLHGLQGDRGPA</sequence>
<reference evidence="7" key="1">
    <citation type="journal article" date="2024" name="Gigascience">
        <title>Chromosome-level genome of the poultry shaft louse Menopon gallinae provides insight into the host-switching and adaptive evolution of parasitic lice.</title>
        <authorList>
            <person name="Xu Y."/>
            <person name="Ma L."/>
            <person name="Liu S."/>
            <person name="Liang Y."/>
            <person name="Liu Q."/>
            <person name="He Z."/>
            <person name="Tian L."/>
            <person name="Duan Y."/>
            <person name="Cai W."/>
            <person name="Li H."/>
            <person name="Song F."/>
        </authorList>
    </citation>
    <scope>NUCLEOTIDE SEQUENCE</scope>
    <source>
        <strain evidence="7">Cailab_2023a</strain>
    </source>
</reference>
<dbReference type="Pfam" id="PF02535">
    <property type="entry name" value="Zip"/>
    <property type="match status" value="1"/>
</dbReference>
<evidence type="ECO:0000256" key="2">
    <source>
        <dbReference type="ARBA" id="ARBA00022692"/>
    </source>
</evidence>
<evidence type="ECO:0000313" key="7">
    <source>
        <dbReference type="EMBL" id="KAL0275663.1"/>
    </source>
</evidence>
<dbReference type="PANTHER" id="PTHR11040">
    <property type="entry name" value="ZINC/IRON TRANSPORTER"/>
    <property type="match status" value="1"/>
</dbReference>
<feature type="transmembrane region" description="Helical" evidence="6">
    <location>
        <begin position="231"/>
        <end position="250"/>
    </location>
</feature>
<protein>
    <recommendedName>
        <fullName evidence="8">Zinc transporter ZIP3</fullName>
    </recommendedName>
</protein>
<evidence type="ECO:0008006" key="8">
    <source>
        <dbReference type="Google" id="ProtNLM"/>
    </source>
</evidence>
<dbReference type="PANTHER" id="PTHR11040:SF203">
    <property type="entry name" value="FI18611P1-RELATED"/>
    <property type="match status" value="1"/>
</dbReference>
<dbReference type="GO" id="GO:0005385">
    <property type="term" value="F:zinc ion transmembrane transporter activity"/>
    <property type="evidence" value="ECO:0007669"/>
    <property type="project" value="TreeGrafter"/>
</dbReference>
<dbReference type="EMBL" id="JARGDH010000002">
    <property type="protein sequence ID" value="KAL0275663.1"/>
    <property type="molecule type" value="Genomic_DNA"/>
</dbReference>
<feature type="transmembrane region" description="Helical" evidence="6">
    <location>
        <begin position="328"/>
        <end position="350"/>
    </location>
</feature>
<keyword evidence="3 6" id="KW-1133">Transmembrane helix</keyword>
<keyword evidence="2 6" id="KW-0812">Transmembrane</keyword>
<keyword evidence="4 6" id="KW-0472">Membrane</keyword>
<dbReference type="InterPro" id="IPR003689">
    <property type="entry name" value="ZIP"/>
</dbReference>
<gene>
    <name evidence="7" type="ORF">PYX00_003453</name>
</gene>
<feature type="transmembrane region" description="Helical" evidence="6">
    <location>
        <begin position="12"/>
        <end position="37"/>
    </location>
</feature>